<evidence type="ECO:0000256" key="6">
    <source>
        <dbReference type="ARBA" id="ARBA00023228"/>
    </source>
</evidence>
<dbReference type="Pfam" id="PF02089">
    <property type="entry name" value="Palm_thioest"/>
    <property type="match status" value="1"/>
</dbReference>
<keyword evidence="12" id="KW-1185">Reference proteome</keyword>
<sequence length="170" mass="19432">MLPKLLVLQLLLECVYIISAYKHVILMHGLFGNPEELSQLAYFIKKVHPGTTITAIDAYNHEFSLSPMWEQTEKIRAMMSEAMKKHKDGVHMICYSQGGLVCRAALQTLQDHNVHNFISLSSPQGGQFGDTKFLRYILPQYTKEILYNHFAAYDSNETVIDMGKQPVKRL</sequence>
<dbReference type="EMBL" id="JAODUP010000834">
    <property type="protein sequence ID" value="KAK2143528.1"/>
    <property type="molecule type" value="Genomic_DNA"/>
</dbReference>
<keyword evidence="5" id="KW-0325">Glycoprotein</keyword>
<evidence type="ECO:0000256" key="9">
    <source>
        <dbReference type="ARBA" id="ARBA00093353"/>
    </source>
</evidence>
<feature type="signal peptide" evidence="10">
    <location>
        <begin position="1"/>
        <end position="20"/>
    </location>
</feature>
<keyword evidence="4" id="KW-0378">Hydrolase</keyword>
<comment type="similarity">
    <text evidence="2">Belongs to the palmitoyl-protein thioesterase family.</text>
</comment>
<reference evidence="11" key="1">
    <citation type="journal article" date="2023" name="Mol. Biol. Evol.">
        <title>Third-Generation Sequencing Reveals the Adaptive Role of the Epigenome in Three Deep-Sea Polychaetes.</title>
        <authorList>
            <person name="Perez M."/>
            <person name="Aroh O."/>
            <person name="Sun Y."/>
            <person name="Lan Y."/>
            <person name="Juniper S.K."/>
            <person name="Young C.R."/>
            <person name="Angers B."/>
            <person name="Qian P.Y."/>
        </authorList>
    </citation>
    <scope>NUCLEOTIDE SEQUENCE</scope>
    <source>
        <strain evidence="11">P08H-3</strain>
    </source>
</reference>
<evidence type="ECO:0000256" key="3">
    <source>
        <dbReference type="ARBA" id="ARBA00022729"/>
    </source>
</evidence>
<evidence type="ECO:0000256" key="2">
    <source>
        <dbReference type="ARBA" id="ARBA00010758"/>
    </source>
</evidence>
<comment type="subcellular location">
    <subcellularLocation>
        <location evidence="1">Lysosome</location>
    </subcellularLocation>
</comment>
<dbReference type="PANTHER" id="PTHR11247:SF27">
    <property type="entry name" value="LYSOSOMAL THIOESTERASE PPT2"/>
    <property type="match status" value="1"/>
</dbReference>
<evidence type="ECO:0000256" key="10">
    <source>
        <dbReference type="SAM" id="SignalP"/>
    </source>
</evidence>
<feature type="chain" id="PRO_5041953431" description="palmitoyl-CoA hydrolase" evidence="10">
    <location>
        <begin position="21"/>
        <end position="170"/>
    </location>
</feature>
<evidence type="ECO:0000256" key="8">
    <source>
        <dbReference type="ARBA" id="ARBA00093223"/>
    </source>
</evidence>
<name>A0AAD9MTG7_9ANNE</name>
<dbReference type="GO" id="GO:0005764">
    <property type="term" value="C:lysosome"/>
    <property type="evidence" value="ECO:0007669"/>
    <property type="project" value="UniProtKB-SubCell"/>
</dbReference>
<dbReference type="Proteomes" id="UP001208570">
    <property type="component" value="Unassembled WGS sequence"/>
</dbReference>
<comment type="caution">
    <text evidence="11">The sequence shown here is derived from an EMBL/GenBank/DDBJ whole genome shotgun (WGS) entry which is preliminary data.</text>
</comment>
<evidence type="ECO:0000256" key="1">
    <source>
        <dbReference type="ARBA" id="ARBA00004371"/>
    </source>
</evidence>
<evidence type="ECO:0000256" key="4">
    <source>
        <dbReference type="ARBA" id="ARBA00022801"/>
    </source>
</evidence>
<dbReference type="EC" id="3.1.2.2" evidence="7"/>
<proteinExistence type="inferred from homology"/>
<dbReference type="AlphaFoldDB" id="A0AAD9MTG7"/>
<keyword evidence="3 10" id="KW-0732">Signal</keyword>
<evidence type="ECO:0000256" key="5">
    <source>
        <dbReference type="ARBA" id="ARBA00023180"/>
    </source>
</evidence>
<dbReference type="PANTHER" id="PTHR11247">
    <property type="entry name" value="PALMITOYL-PROTEIN THIOESTERASE/DOLICHYLDIPHOSPHATASE 1"/>
    <property type="match status" value="1"/>
</dbReference>
<dbReference type="SUPFAM" id="SSF53474">
    <property type="entry name" value="alpha/beta-Hydrolases"/>
    <property type="match status" value="1"/>
</dbReference>
<accession>A0AAD9MTG7</accession>
<organism evidence="11 12">
    <name type="scientific">Paralvinella palmiformis</name>
    <dbReference type="NCBI Taxonomy" id="53620"/>
    <lineage>
        <taxon>Eukaryota</taxon>
        <taxon>Metazoa</taxon>
        <taxon>Spiralia</taxon>
        <taxon>Lophotrochozoa</taxon>
        <taxon>Annelida</taxon>
        <taxon>Polychaeta</taxon>
        <taxon>Sedentaria</taxon>
        <taxon>Canalipalpata</taxon>
        <taxon>Terebellida</taxon>
        <taxon>Terebelliformia</taxon>
        <taxon>Alvinellidae</taxon>
        <taxon>Paralvinella</taxon>
    </lineage>
</organism>
<comment type="catalytic activity">
    <reaction evidence="8">
        <text>S-hexadecanoyl-N-acetylcysteamine + H2O = N-acetylcysteamine + hexadecanoate + H(+)</text>
        <dbReference type="Rhea" id="RHEA:84099"/>
        <dbReference type="ChEBI" id="CHEBI:7896"/>
        <dbReference type="ChEBI" id="CHEBI:15377"/>
        <dbReference type="ChEBI" id="CHEBI:15378"/>
        <dbReference type="ChEBI" id="CHEBI:74410"/>
        <dbReference type="ChEBI" id="CHEBI:233601"/>
    </reaction>
</comment>
<comment type="function">
    <text evidence="9">Catalyzes the cleavage of thioester bonds from S-palmitoyl-CoA or S-palmitoyl-N-acetylcysteamine (unbranched structures) but does not have activity against palmitoylcysteine or palmitoylated proteins, branched structures or bulky head groups. Conversely, hydrolyzes both long and short chain fatty acyl-CoA substrate.</text>
</comment>
<protein>
    <recommendedName>
        <fullName evidence="7">palmitoyl-CoA hydrolase</fullName>
        <ecNumber evidence="7">3.1.2.2</ecNumber>
    </recommendedName>
</protein>
<dbReference type="Gene3D" id="3.40.50.1820">
    <property type="entry name" value="alpha/beta hydrolase"/>
    <property type="match status" value="1"/>
</dbReference>
<gene>
    <name evidence="11" type="ORF">LSH36_834g02053</name>
</gene>
<evidence type="ECO:0000313" key="11">
    <source>
        <dbReference type="EMBL" id="KAK2143528.1"/>
    </source>
</evidence>
<evidence type="ECO:0000256" key="7">
    <source>
        <dbReference type="ARBA" id="ARBA00038848"/>
    </source>
</evidence>
<dbReference type="GO" id="GO:0016790">
    <property type="term" value="F:thiolester hydrolase activity"/>
    <property type="evidence" value="ECO:0007669"/>
    <property type="project" value="TreeGrafter"/>
</dbReference>
<evidence type="ECO:0000313" key="12">
    <source>
        <dbReference type="Proteomes" id="UP001208570"/>
    </source>
</evidence>
<keyword evidence="6" id="KW-0458">Lysosome</keyword>
<dbReference type="InterPro" id="IPR029058">
    <property type="entry name" value="AB_hydrolase_fold"/>
</dbReference>